<dbReference type="PROSITE" id="PS51996">
    <property type="entry name" value="TR_MART"/>
    <property type="match status" value="1"/>
</dbReference>
<organism evidence="3 4">
    <name type="scientific">Riemerella anatipestifer</name>
    <name type="common">Moraxella anatipestifer</name>
    <dbReference type="NCBI Taxonomy" id="34085"/>
    <lineage>
        <taxon>Bacteria</taxon>
        <taxon>Pseudomonadati</taxon>
        <taxon>Bacteroidota</taxon>
        <taxon>Flavobacteriia</taxon>
        <taxon>Flavobacteriales</taxon>
        <taxon>Weeksellaceae</taxon>
        <taxon>Riemerella</taxon>
    </lineage>
</organism>
<comment type="caution">
    <text evidence="3">The sequence shown here is derived from an EMBL/GenBank/DDBJ whole genome shotgun (WGS) entry which is preliminary data.</text>
</comment>
<dbReference type="EMBL" id="JAOZYT010000019">
    <property type="protein sequence ID" value="MCW0523549.1"/>
    <property type="molecule type" value="Genomic_DNA"/>
</dbReference>
<sequence>MSEQYQPCDCPSCREANTRLNLTNNRGKITKFKQVLNLAEKAFKKLYEQQGYNPEDLAKITEYKGLINKTAELFSSQIPQETPEEMRAYLEQDAFIFSGLKTHTQLAEARSYLKDEKGDLRPYHDFEQKVLKLNKQYNQHYLEAEYEFAAHSSMSAANWANLQEDTGRYWLEYRTAGDERVRASHQQLNGICLPKTDAFWTEYYPPNGWRCRCVAVEVLAREKTLSDSKKAQELGQYATSQIGKSGKNKLAMFRFNPGQQKKMFPPNNTYNKVVGADKVKKQTEKLFSGQDYKILNKNTDFIHELKKAKNNEKITEPYPLMDIEKKTSVRMYSDHYYKQINQFNRGLKINFDESEGVTKAYFKAITRTINKALDEIPDRFRGRVFRGANLEQKDVEVYKKAFETGELHIEKSFMSTSYDDKGKFNGNVYFEIETKDAAIIEKLSKFSYEKEVLFKAGQKFKVFDFIDKGEGNYLIKMKQI</sequence>
<gene>
    <name evidence="3" type="ORF">OKE68_04360</name>
</gene>
<evidence type="ECO:0000259" key="2">
    <source>
        <dbReference type="Pfam" id="PF04233"/>
    </source>
</evidence>
<dbReference type="SUPFAM" id="SSF56399">
    <property type="entry name" value="ADP-ribosylation"/>
    <property type="match status" value="1"/>
</dbReference>
<proteinExistence type="predicted"/>
<accession>A0AAP3AN48</accession>
<dbReference type="Proteomes" id="UP001207440">
    <property type="component" value="Unassembled WGS sequence"/>
</dbReference>
<feature type="domain" description="Phage head morphogenesis" evidence="2">
    <location>
        <begin position="125"/>
        <end position="215"/>
    </location>
</feature>
<evidence type="ECO:0000313" key="3">
    <source>
        <dbReference type="EMBL" id="MCW0523549.1"/>
    </source>
</evidence>
<dbReference type="InterPro" id="IPR003540">
    <property type="entry name" value="ADP-ribosyltransferase"/>
</dbReference>
<feature type="domain" description="ADP ribosyltransferase" evidence="1">
    <location>
        <begin position="322"/>
        <end position="467"/>
    </location>
</feature>
<protein>
    <submittedName>
        <fullName evidence="3">Phage minor head protein</fullName>
    </submittedName>
</protein>
<reference evidence="3" key="1">
    <citation type="submission" date="2022-10" db="EMBL/GenBank/DDBJ databases">
        <title>Sifting through the core-genome to identify putative cross-protective antigens against Riemerella anatipestifer.</title>
        <authorList>
            <person name="Zheng X."/>
            <person name="Zhang W."/>
        </authorList>
    </citation>
    <scope>NUCLEOTIDE SEQUENCE</scope>
    <source>
        <strain evidence="3">ZWRA178</strain>
    </source>
</reference>
<evidence type="ECO:0000259" key="1">
    <source>
        <dbReference type="Pfam" id="PF03496"/>
    </source>
</evidence>
<dbReference type="Gene3D" id="3.90.176.10">
    <property type="entry name" value="Toxin ADP-ribosyltransferase, Chain A, domain 1"/>
    <property type="match status" value="1"/>
</dbReference>
<dbReference type="GO" id="GO:0005576">
    <property type="term" value="C:extracellular region"/>
    <property type="evidence" value="ECO:0007669"/>
    <property type="project" value="InterPro"/>
</dbReference>
<evidence type="ECO:0000313" key="4">
    <source>
        <dbReference type="Proteomes" id="UP001207440"/>
    </source>
</evidence>
<dbReference type="AlphaFoldDB" id="A0AAP3AN48"/>
<dbReference type="InterPro" id="IPR006528">
    <property type="entry name" value="Phage_head_morphogenesis_dom"/>
</dbReference>
<dbReference type="Pfam" id="PF03496">
    <property type="entry name" value="ADPrib_exo_Tox"/>
    <property type="match status" value="1"/>
</dbReference>
<dbReference type="Pfam" id="PF04233">
    <property type="entry name" value="Phage_Mu_F"/>
    <property type="match status" value="1"/>
</dbReference>
<dbReference type="RefSeq" id="WP_064970221.1">
    <property type="nucleotide sequence ID" value="NZ_JAOTLM010000019.1"/>
</dbReference>
<name>A0AAP3AN48_RIEAN</name>